<name>A0ACD5HN16_9PROT</name>
<dbReference type="EMBL" id="CP127527">
    <property type="protein sequence ID" value="XRI77127.1"/>
    <property type="molecule type" value="Genomic_DNA"/>
</dbReference>
<organism evidence="1 2">
    <name type="scientific">Acidithiobacillus sulfuriphilus</name>
    <dbReference type="NCBI Taxonomy" id="1867749"/>
    <lineage>
        <taxon>Bacteria</taxon>
        <taxon>Pseudomonadati</taxon>
        <taxon>Pseudomonadota</taxon>
        <taxon>Acidithiobacillia</taxon>
        <taxon>Acidithiobacillales</taxon>
        <taxon>Acidithiobacillaceae</taxon>
        <taxon>Acidithiobacillus</taxon>
    </lineage>
</organism>
<accession>A0ACD5HN16</accession>
<reference evidence="1 2" key="1">
    <citation type="journal article" date="2019" name="Int. J. Syst. Evol. Microbiol.">
        <title>Acidithiobacillus sulfuriphilus sp. nov.: an extremely acidophilic sulfur-oxidizing chemolithotroph isolated from a neutral pH environment.</title>
        <authorList>
            <person name="Falagan C."/>
            <person name="Moya-Beltran A."/>
            <person name="Castro M."/>
            <person name="Quatrini R."/>
            <person name="Johnson D.B."/>
        </authorList>
    </citation>
    <scope>NUCLEOTIDE SEQUENCE [LARGE SCALE GENOMIC DNA]</scope>
    <source>
        <strain evidence="1 2">CJ-2</strain>
    </source>
</reference>
<evidence type="ECO:0000313" key="2">
    <source>
        <dbReference type="Proteomes" id="UP000271650"/>
    </source>
</evidence>
<keyword evidence="2" id="KW-1185">Reference proteome</keyword>
<gene>
    <name evidence="1" type="ORF">EC580_000175</name>
</gene>
<protein>
    <submittedName>
        <fullName evidence="1">Uncharacterized protein</fullName>
    </submittedName>
</protein>
<proteinExistence type="predicted"/>
<evidence type="ECO:0000313" key="1">
    <source>
        <dbReference type="EMBL" id="XRI77127.1"/>
    </source>
</evidence>
<dbReference type="Proteomes" id="UP000271650">
    <property type="component" value="Chromosome"/>
</dbReference>
<sequence length="111" mass="12154">MPRINSKCLNAIRTLVTNIGIGFPCACSAYNVLTHAFDIDIEISNTGEVTYTGASLTVPGGELQGQTIYRGKTWDNPSNFRQHVIHHNTATYKYIKLANDTKTLADRGVAP</sequence>